<gene>
    <name evidence="1" type="ORF">DCAF_LOCUS27414</name>
</gene>
<comment type="caution">
    <text evidence="1">The sequence shown here is derived from an EMBL/GenBank/DDBJ whole genome shotgun (WGS) entry which is preliminary data.</text>
</comment>
<organism evidence="1 2">
    <name type="scientific">Dovyalis caffra</name>
    <dbReference type="NCBI Taxonomy" id="77055"/>
    <lineage>
        <taxon>Eukaryota</taxon>
        <taxon>Viridiplantae</taxon>
        <taxon>Streptophyta</taxon>
        <taxon>Embryophyta</taxon>
        <taxon>Tracheophyta</taxon>
        <taxon>Spermatophyta</taxon>
        <taxon>Magnoliopsida</taxon>
        <taxon>eudicotyledons</taxon>
        <taxon>Gunneridae</taxon>
        <taxon>Pentapetalae</taxon>
        <taxon>rosids</taxon>
        <taxon>fabids</taxon>
        <taxon>Malpighiales</taxon>
        <taxon>Salicaceae</taxon>
        <taxon>Flacourtieae</taxon>
        <taxon>Dovyalis</taxon>
    </lineage>
</organism>
<dbReference type="AlphaFoldDB" id="A0AAV1SSV5"/>
<reference evidence="1 2" key="1">
    <citation type="submission" date="2024-01" db="EMBL/GenBank/DDBJ databases">
        <authorList>
            <person name="Waweru B."/>
        </authorList>
    </citation>
    <scope>NUCLEOTIDE SEQUENCE [LARGE SCALE GENOMIC DNA]</scope>
</reference>
<proteinExistence type="predicted"/>
<protein>
    <submittedName>
        <fullName evidence="1">Uncharacterized protein</fullName>
    </submittedName>
</protein>
<dbReference type="EMBL" id="CAWUPB010001197">
    <property type="protein sequence ID" value="CAK7357130.1"/>
    <property type="molecule type" value="Genomic_DNA"/>
</dbReference>
<keyword evidence="2" id="KW-1185">Reference proteome</keyword>
<evidence type="ECO:0000313" key="2">
    <source>
        <dbReference type="Proteomes" id="UP001314170"/>
    </source>
</evidence>
<sequence>MIRSGHTLYSYDHNSVANYLAIHLFHYTTRRTSVEDLQNLHPHHLILTNIFEDND</sequence>
<accession>A0AAV1SSV5</accession>
<evidence type="ECO:0000313" key="1">
    <source>
        <dbReference type="EMBL" id="CAK7357130.1"/>
    </source>
</evidence>
<name>A0AAV1SSV5_9ROSI</name>
<dbReference type="Proteomes" id="UP001314170">
    <property type="component" value="Unassembled WGS sequence"/>
</dbReference>